<dbReference type="Gene3D" id="1.10.287.1120">
    <property type="entry name" value="Bipartite methylase S protein"/>
    <property type="match status" value="1"/>
</dbReference>
<name>A0ABS9BHP8_9BACT</name>
<dbReference type="Pfam" id="PF01420">
    <property type="entry name" value="Methylase_S"/>
    <property type="match status" value="1"/>
</dbReference>
<dbReference type="InterPro" id="IPR051212">
    <property type="entry name" value="Type-I_RE_S_subunit"/>
</dbReference>
<dbReference type="PANTHER" id="PTHR43140">
    <property type="entry name" value="TYPE-1 RESTRICTION ENZYME ECOKI SPECIFICITY PROTEIN"/>
    <property type="match status" value="1"/>
</dbReference>
<evidence type="ECO:0000313" key="6">
    <source>
        <dbReference type="Proteomes" id="UP001200145"/>
    </source>
</evidence>
<dbReference type="CDD" id="cd16961">
    <property type="entry name" value="RMtype1_S_TRD-CR_like"/>
    <property type="match status" value="1"/>
</dbReference>
<evidence type="ECO:0000259" key="4">
    <source>
        <dbReference type="Pfam" id="PF01420"/>
    </source>
</evidence>
<dbReference type="RefSeq" id="WP_234866198.1">
    <property type="nucleotide sequence ID" value="NZ_JAKEVY010000003.1"/>
</dbReference>
<keyword evidence="6" id="KW-1185">Reference proteome</keyword>
<evidence type="ECO:0000256" key="2">
    <source>
        <dbReference type="ARBA" id="ARBA00022747"/>
    </source>
</evidence>
<keyword evidence="3" id="KW-0238">DNA-binding</keyword>
<evidence type="ECO:0000313" key="5">
    <source>
        <dbReference type="EMBL" id="MCF1715242.1"/>
    </source>
</evidence>
<comment type="similarity">
    <text evidence="1">Belongs to the type-I restriction system S methylase family.</text>
</comment>
<dbReference type="Proteomes" id="UP001200145">
    <property type="component" value="Unassembled WGS sequence"/>
</dbReference>
<dbReference type="GO" id="GO:0004519">
    <property type="term" value="F:endonuclease activity"/>
    <property type="evidence" value="ECO:0007669"/>
    <property type="project" value="UniProtKB-KW"/>
</dbReference>
<keyword evidence="5" id="KW-0378">Hydrolase</keyword>
<feature type="domain" description="Type I restriction modification DNA specificity" evidence="4">
    <location>
        <begin position="20"/>
        <end position="173"/>
    </location>
</feature>
<reference evidence="5 6" key="1">
    <citation type="submission" date="2022-01" db="EMBL/GenBank/DDBJ databases">
        <title>Flavihumibacter sp. nov., isolated from sediment of a river.</title>
        <authorList>
            <person name="Liu H."/>
        </authorList>
    </citation>
    <scope>NUCLEOTIDE SEQUENCE [LARGE SCALE GENOMIC DNA]</scope>
    <source>
        <strain evidence="5 6">RY-1</strain>
    </source>
</reference>
<dbReference type="EMBL" id="JAKEVY010000003">
    <property type="protein sequence ID" value="MCF1715242.1"/>
    <property type="molecule type" value="Genomic_DNA"/>
</dbReference>
<dbReference type="InterPro" id="IPR000055">
    <property type="entry name" value="Restrct_endonuc_typeI_TRD"/>
</dbReference>
<dbReference type="InterPro" id="IPR044946">
    <property type="entry name" value="Restrct_endonuc_typeI_TRD_sf"/>
</dbReference>
<accession>A0ABS9BHP8</accession>
<sequence length="419" mass="48790">MTQRYSKYKDSGIDWIGEIPEHWVVRKSKYAFTYSKGRNPKSFSDSESDNIYLSMDYLRNRNNSIQYIKETKDLYFVENNELLLLWDGANAGEFLNSKRGFLSSTMAHIKFNEVIIKSFGKLYSRVIEFQLRRSTVGMGIPHVSSLELENSIFLLPPLPEQEAIAQFLDDKCARIDQAVRIKEKQIDLLKEYRQIAIHQAVTKGLNDQVKMKDSGIDWIGEIPEHWEVKKNKELFTEINEPGNAELPILSVSIHTAVSNDELNEDENIRGKIRIEDKSNYKLVKKRDVVFNMMRAWQGAIGVVRTKGMVSPAYVVARPIQSVNSDFLEYEFRTIRYIQIMNRVSKGITDFRKRLYWNEFKQLETIIPPLSEQAKIVAHVEVINIKTDEAIRLKEQQIDQLKHYKNTLINEVVTGKIRVY</sequence>
<proteinExistence type="inferred from homology"/>
<comment type="caution">
    <text evidence="5">The sequence shown here is derived from an EMBL/GenBank/DDBJ whole genome shotgun (WGS) entry which is preliminary data.</text>
</comment>
<evidence type="ECO:0000256" key="3">
    <source>
        <dbReference type="ARBA" id="ARBA00023125"/>
    </source>
</evidence>
<organism evidence="5 6">
    <name type="scientific">Flavihumibacter fluminis</name>
    <dbReference type="NCBI Taxonomy" id="2909236"/>
    <lineage>
        <taxon>Bacteria</taxon>
        <taxon>Pseudomonadati</taxon>
        <taxon>Bacteroidota</taxon>
        <taxon>Chitinophagia</taxon>
        <taxon>Chitinophagales</taxon>
        <taxon>Chitinophagaceae</taxon>
        <taxon>Flavihumibacter</taxon>
    </lineage>
</organism>
<dbReference type="PANTHER" id="PTHR43140:SF1">
    <property type="entry name" value="TYPE I RESTRICTION ENZYME ECOKI SPECIFICITY SUBUNIT"/>
    <property type="match status" value="1"/>
</dbReference>
<dbReference type="SUPFAM" id="SSF116734">
    <property type="entry name" value="DNA methylase specificity domain"/>
    <property type="match status" value="2"/>
</dbReference>
<dbReference type="Gene3D" id="3.90.220.20">
    <property type="entry name" value="DNA methylase specificity domains"/>
    <property type="match status" value="2"/>
</dbReference>
<evidence type="ECO:0000256" key="1">
    <source>
        <dbReference type="ARBA" id="ARBA00010923"/>
    </source>
</evidence>
<gene>
    <name evidence="5" type="ORF">L0U88_11450</name>
</gene>
<keyword evidence="2" id="KW-0680">Restriction system</keyword>
<keyword evidence="5" id="KW-0255">Endonuclease</keyword>
<protein>
    <submittedName>
        <fullName evidence="5">Restriction endonuclease subunit S</fullName>
    </submittedName>
</protein>
<keyword evidence="5" id="KW-0540">Nuclease</keyword>